<dbReference type="OrthoDB" id="7375296at2"/>
<dbReference type="EMBL" id="FOCM01000002">
    <property type="protein sequence ID" value="SEN04384.1"/>
    <property type="molecule type" value="Genomic_DNA"/>
</dbReference>
<sequence>MAQRFGGRHSPGAGGADWAERKPSRAGARSNALFIAPVPLVFRAFGSDPTGLLLNLLAFGMLMAAAWLTREGLRAHEAYDARTVARRPALPRKILGAALTGLGLGTAGMVGGELAAPVIFGVLGFGLHLLAFGPDPLSDKGAPGADAATSARVARAVDEAEAHLEEIRTVIDATRDKPLKARVESFIATARRLFRAVEQDPRDLRAARRWLGVYLLGARDATEKFATLYARNRDPAVRQDYIALLDDLEDGFARRTETMLLDDRQDMDIEIEVLRERLERESLAVSQTDRD</sequence>
<keyword evidence="4" id="KW-1185">Reference proteome</keyword>
<evidence type="ECO:0000313" key="4">
    <source>
        <dbReference type="Proteomes" id="UP000199372"/>
    </source>
</evidence>
<protein>
    <submittedName>
        <fullName evidence="3">5-bromo-4-chloroindolyl phosphate hydrolysis protein</fullName>
    </submittedName>
</protein>
<feature type="transmembrane region" description="Helical" evidence="2">
    <location>
        <begin position="52"/>
        <end position="69"/>
    </location>
</feature>
<organism evidence="3 4">
    <name type="scientific">Palleronia pelagia</name>
    <dbReference type="NCBI Taxonomy" id="387096"/>
    <lineage>
        <taxon>Bacteria</taxon>
        <taxon>Pseudomonadati</taxon>
        <taxon>Pseudomonadota</taxon>
        <taxon>Alphaproteobacteria</taxon>
        <taxon>Rhodobacterales</taxon>
        <taxon>Roseobacteraceae</taxon>
        <taxon>Palleronia</taxon>
    </lineage>
</organism>
<dbReference type="Pfam" id="PF10112">
    <property type="entry name" value="Halogen_Hydrol"/>
    <property type="match status" value="1"/>
</dbReference>
<evidence type="ECO:0000256" key="1">
    <source>
        <dbReference type="SAM" id="MobiDB-lite"/>
    </source>
</evidence>
<gene>
    <name evidence="3" type="ORF">SAMN04488011_102278</name>
</gene>
<feature type="transmembrane region" description="Helical" evidence="2">
    <location>
        <begin position="90"/>
        <end position="108"/>
    </location>
</feature>
<dbReference type="RefSeq" id="WP_091844613.1">
    <property type="nucleotide sequence ID" value="NZ_FOCM01000002.1"/>
</dbReference>
<proteinExistence type="predicted"/>
<accession>A0A1H8DC44</accession>
<dbReference type="AlphaFoldDB" id="A0A1H8DC44"/>
<dbReference type="Proteomes" id="UP000199372">
    <property type="component" value="Unassembled WGS sequence"/>
</dbReference>
<reference evidence="4" key="1">
    <citation type="submission" date="2016-10" db="EMBL/GenBank/DDBJ databases">
        <authorList>
            <person name="Varghese N."/>
            <person name="Submissions S."/>
        </authorList>
    </citation>
    <scope>NUCLEOTIDE SEQUENCE [LARGE SCALE GENOMIC DNA]</scope>
    <source>
        <strain evidence="4">DSM 26893</strain>
    </source>
</reference>
<feature type="region of interest" description="Disordered" evidence="1">
    <location>
        <begin position="1"/>
        <end position="21"/>
    </location>
</feature>
<keyword evidence="2" id="KW-1133">Transmembrane helix</keyword>
<dbReference type="InterPro" id="IPR018770">
    <property type="entry name" value="ChloroindolylP_hydrolase"/>
</dbReference>
<name>A0A1H8DC44_9RHOB</name>
<keyword evidence="2" id="KW-0472">Membrane</keyword>
<evidence type="ECO:0000256" key="2">
    <source>
        <dbReference type="SAM" id="Phobius"/>
    </source>
</evidence>
<keyword evidence="2" id="KW-0812">Transmembrane</keyword>
<evidence type="ECO:0000313" key="3">
    <source>
        <dbReference type="EMBL" id="SEN04384.1"/>
    </source>
</evidence>